<accession>A0A0U5C4I4</accession>
<sequence length="222" mass="24249">MMHKKWIGSMSALLLASCMLAGCSSNTAEPNKSPTQQAPAQTDTTSKPPAAAAAPDAPQTKQSTLTIEGSAQPITLKRYDASMPLPFHTYYPQDMIAEKKGDGVQFTANFAGTRNDDMFIKVEFPADLSSEQAAVARIKKNKDVTEEAAEKNHTWTKKEFNIDSTKNGTAYGGSALIGEHNGHYFIVTVYMPVEAAEGLGVRADKILEEWVWTDDHKPLIQK</sequence>
<dbReference type="KEGG" id="asoc:CB4_00768"/>
<evidence type="ECO:0000256" key="1">
    <source>
        <dbReference type="SAM" id="MobiDB-lite"/>
    </source>
</evidence>
<dbReference type="AlphaFoldDB" id="A0A0U5C4I4"/>
<dbReference type="PROSITE" id="PS51257">
    <property type="entry name" value="PROKAR_LIPOPROTEIN"/>
    <property type="match status" value="1"/>
</dbReference>
<organism evidence="3 4">
    <name type="scientific">Aneurinibacillus soli</name>
    <dbReference type="NCBI Taxonomy" id="1500254"/>
    <lineage>
        <taxon>Bacteria</taxon>
        <taxon>Bacillati</taxon>
        <taxon>Bacillota</taxon>
        <taxon>Bacilli</taxon>
        <taxon>Bacillales</taxon>
        <taxon>Paenibacillaceae</taxon>
        <taxon>Aneurinibacillus group</taxon>
        <taxon>Aneurinibacillus</taxon>
    </lineage>
</organism>
<feature type="signal peptide" evidence="2">
    <location>
        <begin position="1"/>
        <end position="28"/>
    </location>
</feature>
<feature type="region of interest" description="Disordered" evidence="1">
    <location>
        <begin position="26"/>
        <end position="68"/>
    </location>
</feature>
<feature type="compositionally biased region" description="Polar residues" evidence="1">
    <location>
        <begin position="59"/>
        <end position="68"/>
    </location>
</feature>
<reference evidence="3 4" key="1">
    <citation type="submission" date="2015-12" db="EMBL/GenBank/DDBJ databases">
        <title>Genome sequence of Aneurinibacillus soli.</title>
        <authorList>
            <person name="Lee J.S."/>
            <person name="Lee K.C."/>
            <person name="Kim K.K."/>
            <person name="Lee B.W."/>
        </authorList>
    </citation>
    <scope>NUCLEOTIDE SEQUENCE [LARGE SCALE GENOMIC DNA]</scope>
    <source>
        <strain evidence="3 4">CB4</strain>
    </source>
</reference>
<keyword evidence="4" id="KW-1185">Reference proteome</keyword>
<feature type="chain" id="PRO_5044016797" evidence="2">
    <location>
        <begin position="29"/>
        <end position="222"/>
    </location>
</feature>
<feature type="compositionally biased region" description="Low complexity" evidence="1">
    <location>
        <begin position="34"/>
        <end position="58"/>
    </location>
</feature>
<evidence type="ECO:0000313" key="3">
    <source>
        <dbReference type="EMBL" id="BAU26627.1"/>
    </source>
</evidence>
<dbReference type="EMBL" id="AP017312">
    <property type="protein sequence ID" value="BAU26627.1"/>
    <property type="molecule type" value="Genomic_DNA"/>
</dbReference>
<protein>
    <submittedName>
        <fullName evidence="3">Uncharacterized protein</fullName>
    </submittedName>
</protein>
<gene>
    <name evidence="3" type="ORF">CB4_00768</name>
</gene>
<dbReference type="OrthoDB" id="2678541at2"/>
<keyword evidence="2" id="KW-0732">Signal</keyword>
<dbReference type="Proteomes" id="UP000217696">
    <property type="component" value="Chromosome"/>
</dbReference>
<proteinExistence type="predicted"/>
<name>A0A0U5C4I4_9BACL</name>
<evidence type="ECO:0000313" key="4">
    <source>
        <dbReference type="Proteomes" id="UP000217696"/>
    </source>
</evidence>
<dbReference type="RefSeq" id="WP_096463658.1">
    <property type="nucleotide sequence ID" value="NZ_QJSZ01000021.1"/>
</dbReference>
<evidence type="ECO:0000256" key="2">
    <source>
        <dbReference type="SAM" id="SignalP"/>
    </source>
</evidence>